<evidence type="ECO:0000256" key="2">
    <source>
        <dbReference type="ARBA" id="ARBA00022741"/>
    </source>
</evidence>
<dbReference type="EMBL" id="CZBY01000030">
    <property type="protein sequence ID" value="CUQ92281.1"/>
    <property type="molecule type" value="Genomic_DNA"/>
</dbReference>
<evidence type="ECO:0000259" key="4">
    <source>
        <dbReference type="PROSITE" id="PS50893"/>
    </source>
</evidence>
<dbReference type="STRING" id="39492.ERS852540_02492"/>
<evidence type="ECO:0000256" key="1">
    <source>
        <dbReference type="ARBA" id="ARBA00022448"/>
    </source>
</evidence>
<dbReference type="AlphaFoldDB" id="A0A175A8R2"/>
<dbReference type="InterPro" id="IPR003593">
    <property type="entry name" value="AAA+_ATPase"/>
</dbReference>
<accession>A0A175A8R2</accession>
<dbReference type="CDD" id="cd03230">
    <property type="entry name" value="ABC_DR_subfamily_A"/>
    <property type="match status" value="1"/>
</dbReference>
<keyword evidence="1" id="KW-0813">Transport</keyword>
<name>A0A175A8R2_9FIRM</name>
<evidence type="ECO:0000313" key="5">
    <source>
        <dbReference type="EMBL" id="CUQ92281.1"/>
    </source>
</evidence>
<dbReference type="GO" id="GO:0005524">
    <property type="term" value="F:ATP binding"/>
    <property type="evidence" value="ECO:0007669"/>
    <property type="project" value="UniProtKB-KW"/>
</dbReference>
<reference evidence="5 6" key="1">
    <citation type="submission" date="2015-09" db="EMBL/GenBank/DDBJ databases">
        <authorList>
            <consortium name="Pathogen Informatics"/>
        </authorList>
    </citation>
    <scope>NUCLEOTIDE SEQUENCE [LARGE SCALE GENOMIC DNA]</scope>
    <source>
        <strain evidence="5 6">2789STDY5834928</strain>
    </source>
</reference>
<dbReference type="SUPFAM" id="SSF52540">
    <property type="entry name" value="P-loop containing nucleoside triphosphate hydrolases"/>
    <property type="match status" value="1"/>
</dbReference>
<feature type="domain" description="ABC transporter" evidence="4">
    <location>
        <begin position="2"/>
        <end position="227"/>
    </location>
</feature>
<dbReference type="Gene3D" id="3.40.50.300">
    <property type="entry name" value="P-loop containing nucleotide triphosphate hydrolases"/>
    <property type="match status" value="1"/>
</dbReference>
<keyword evidence="3 5" id="KW-0067">ATP-binding</keyword>
<dbReference type="InterPro" id="IPR003439">
    <property type="entry name" value="ABC_transporter-like_ATP-bd"/>
</dbReference>
<dbReference type="SMART" id="SM00382">
    <property type="entry name" value="AAA"/>
    <property type="match status" value="1"/>
</dbReference>
<dbReference type="PANTHER" id="PTHR42939">
    <property type="entry name" value="ABC TRANSPORTER ATP-BINDING PROTEIN ALBC-RELATED"/>
    <property type="match status" value="1"/>
</dbReference>
<keyword evidence="2" id="KW-0547">Nucleotide-binding</keyword>
<dbReference type="Proteomes" id="UP000095662">
    <property type="component" value="Unassembled WGS sequence"/>
</dbReference>
<evidence type="ECO:0000313" key="6">
    <source>
        <dbReference type="Proteomes" id="UP000095662"/>
    </source>
</evidence>
<gene>
    <name evidence="5" type="primary">ybhF_3</name>
    <name evidence="5" type="ORF">ERS852540_02492</name>
</gene>
<dbReference type="InterPro" id="IPR027417">
    <property type="entry name" value="P-loop_NTPase"/>
</dbReference>
<dbReference type="PROSITE" id="PS50893">
    <property type="entry name" value="ABC_TRANSPORTER_2"/>
    <property type="match status" value="1"/>
</dbReference>
<dbReference type="InterPro" id="IPR051782">
    <property type="entry name" value="ABC_Transporter_VariousFunc"/>
</dbReference>
<evidence type="ECO:0000256" key="3">
    <source>
        <dbReference type="ARBA" id="ARBA00022840"/>
    </source>
</evidence>
<dbReference type="OrthoDB" id="9804819at2"/>
<proteinExistence type="predicted"/>
<dbReference type="PANTHER" id="PTHR42939:SF1">
    <property type="entry name" value="ABC TRANSPORTER ATP-BINDING PROTEIN ALBC-RELATED"/>
    <property type="match status" value="1"/>
</dbReference>
<organism evidence="5 6">
    <name type="scientific">[Eubacterium] siraeum</name>
    <dbReference type="NCBI Taxonomy" id="39492"/>
    <lineage>
        <taxon>Bacteria</taxon>
        <taxon>Bacillati</taxon>
        <taxon>Bacillota</taxon>
        <taxon>Clostridia</taxon>
        <taxon>Eubacteriales</taxon>
        <taxon>Oscillospiraceae</taxon>
        <taxon>Oscillospiraceae incertae sedis</taxon>
    </lineage>
</organism>
<dbReference type="GO" id="GO:0016887">
    <property type="term" value="F:ATP hydrolysis activity"/>
    <property type="evidence" value="ECO:0007669"/>
    <property type="project" value="InterPro"/>
</dbReference>
<sequence length="299" mass="33477">MINVEKVTKYFDDFCALDEFSLKVESGSAYGLLGSNGAGKSTLLRILAGIYRQDSGDVTVDGEKIYDNVSVKQRVFYVSDDVEQYANMTPEDMRKMYEIFYPTFSNEKFARLMKAIDLPQNKRMSTFSKGMKRQAAVVCGLAASTDILLLDEAFDGLDPTMRINVRKMLFEAMAENNSTVIISSHNLTEIEELCDSVGLVHKGKVIFDRELDSIKGSIHKIQVAFDNAKTAADFPELEILSENTIGSVQSFIVNGDSDEICRVMREKGAKFCDVIPLTLNEIFIYEMEGQGYDSSKLDK</sequence>
<dbReference type="Pfam" id="PF00005">
    <property type="entry name" value="ABC_tran"/>
    <property type="match status" value="1"/>
</dbReference>
<protein>
    <submittedName>
        <fullName evidence="5">Uncharacterized ABC transporter ATP-binding protein YbhF</fullName>
    </submittedName>
</protein>